<feature type="domain" description="Major facilitator superfamily (MFS) profile" evidence="8">
    <location>
        <begin position="1"/>
        <end position="193"/>
    </location>
</feature>
<comment type="subcellular location">
    <subcellularLocation>
        <location evidence="1">Cell membrane</location>
        <topology evidence="1">Multi-pass membrane protein</topology>
    </subcellularLocation>
</comment>
<keyword evidence="4 7" id="KW-0812">Transmembrane</keyword>
<accession>A0A3G9GT19</accession>
<dbReference type="InterPro" id="IPR011701">
    <property type="entry name" value="MFS"/>
</dbReference>
<proteinExistence type="predicted"/>
<feature type="transmembrane region" description="Helical" evidence="7">
    <location>
        <begin position="148"/>
        <end position="165"/>
    </location>
</feature>
<dbReference type="STRING" id="1262914.BN533_01098"/>
<feature type="transmembrane region" description="Helical" evidence="7">
    <location>
        <begin position="104"/>
        <end position="127"/>
    </location>
</feature>
<feature type="transmembrane region" description="Helical" evidence="7">
    <location>
        <begin position="12"/>
        <end position="36"/>
    </location>
</feature>
<feature type="transmembrane region" description="Helical" evidence="7">
    <location>
        <begin position="221"/>
        <end position="240"/>
    </location>
</feature>
<feature type="transmembrane region" description="Helical" evidence="7">
    <location>
        <begin position="368"/>
        <end position="389"/>
    </location>
</feature>
<evidence type="ECO:0000256" key="2">
    <source>
        <dbReference type="ARBA" id="ARBA00022448"/>
    </source>
</evidence>
<dbReference type="PANTHER" id="PTHR23513">
    <property type="entry name" value="INTEGRAL MEMBRANE EFFLUX PROTEIN-RELATED"/>
    <property type="match status" value="1"/>
</dbReference>
<keyword evidence="5 7" id="KW-1133">Transmembrane helix</keyword>
<dbReference type="GeneID" id="49407835"/>
<evidence type="ECO:0000259" key="8">
    <source>
        <dbReference type="PROSITE" id="PS50850"/>
    </source>
</evidence>
<dbReference type="GO" id="GO:0005886">
    <property type="term" value="C:plasma membrane"/>
    <property type="evidence" value="ECO:0007669"/>
    <property type="project" value="UniProtKB-SubCell"/>
</dbReference>
<feature type="transmembrane region" description="Helical" evidence="7">
    <location>
        <begin position="343"/>
        <end position="362"/>
    </location>
</feature>
<dbReference type="CDD" id="cd06173">
    <property type="entry name" value="MFS_MefA_like"/>
    <property type="match status" value="1"/>
</dbReference>
<gene>
    <name evidence="9" type="ORF">BN533_01098</name>
</gene>
<dbReference type="Gene3D" id="1.20.1250.20">
    <property type="entry name" value="MFS general substrate transporter like domains"/>
    <property type="match status" value="1"/>
</dbReference>
<feature type="transmembrane region" description="Helical" evidence="7">
    <location>
        <begin position="260"/>
        <end position="276"/>
    </location>
</feature>
<dbReference type="GO" id="GO:0022857">
    <property type="term" value="F:transmembrane transporter activity"/>
    <property type="evidence" value="ECO:0007669"/>
    <property type="project" value="InterPro"/>
</dbReference>
<feature type="transmembrane region" description="Helical" evidence="7">
    <location>
        <begin position="42"/>
        <end position="64"/>
    </location>
</feature>
<organism evidence="9">
    <name type="scientific">Phascolarctobacterium faecium</name>
    <dbReference type="NCBI Taxonomy" id="33025"/>
    <lineage>
        <taxon>Bacteria</taxon>
        <taxon>Bacillati</taxon>
        <taxon>Bacillota</taxon>
        <taxon>Negativicutes</taxon>
        <taxon>Acidaminococcales</taxon>
        <taxon>Acidaminococcaceae</taxon>
        <taxon>Phascolarctobacterium</taxon>
    </lineage>
</organism>
<dbReference type="InterPro" id="IPR020846">
    <property type="entry name" value="MFS_dom"/>
</dbReference>
<name>R6I9R6_9FIRM</name>
<dbReference type="EMBL" id="CBDS010000069">
    <property type="protein sequence ID" value="CDB46025.1"/>
    <property type="molecule type" value="Genomic_DNA"/>
</dbReference>
<evidence type="ECO:0000256" key="5">
    <source>
        <dbReference type="ARBA" id="ARBA00022989"/>
    </source>
</evidence>
<dbReference type="Pfam" id="PF07690">
    <property type="entry name" value="MFS_1"/>
    <property type="match status" value="1"/>
</dbReference>
<dbReference type="eggNOG" id="COG0477">
    <property type="taxonomic scope" value="Bacteria"/>
</dbReference>
<comment type="caution">
    <text evidence="9">The sequence shown here is derived from an EMBL/GenBank/DDBJ whole genome shotgun (WGS) entry which is preliminary data.</text>
</comment>
<reference evidence="9" key="1">
    <citation type="submission" date="2012-11" db="EMBL/GenBank/DDBJ databases">
        <title>Dependencies among metagenomic species, viruses, plasmids and units of genetic variation.</title>
        <authorList>
            <person name="Nielsen H.B."/>
            <person name="Almeida M."/>
            <person name="Juncker A.S."/>
            <person name="Rasmussen S."/>
            <person name="Li J."/>
            <person name="Sunagawa S."/>
            <person name="Plichta D."/>
            <person name="Gautier L."/>
            <person name="Le Chatelier E."/>
            <person name="Peletier E."/>
            <person name="Bonde I."/>
            <person name="Nielsen T."/>
            <person name="Manichanh C."/>
            <person name="Arumugam M."/>
            <person name="Batto J."/>
            <person name="Santos M.B.Q.D."/>
            <person name="Blom N."/>
            <person name="Borruel N."/>
            <person name="Burgdorf K.S."/>
            <person name="Boumezbeur F."/>
            <person name="Casellas F."/>
            <person name="Dore J."/>
            <person name="Guarner F."/>
            <person name="Hansen T."/>
            <person name="Hildebrand F."/>
            <person name="Kaas R.S."/>
            <person name="Kennedy S."/>
            <person name="Kristiansen K."/>
            <person name="Kultima J.R."/>
            <person name="Leonard P."/>
            <person name="Levenez F."/>
            <person name="Lund O."/>
            <person name="Moumen B."/>
            <person name="Le Paslier D."/>
            <person name="Pons N."/>
            <person name="Pedersen O."/>
            <person name="Prifti E."/>
            <person name="Qin J."/>
            <person name="Raes J."/>
            <person name="Tap J."/>
            <person name="Tims S."/>
            <person name="Ussery D.W."/>
            <person name="Yamada T."/>
            <person name="MetaHit consortium"/>
            <person name="Renault P."/>
            <person name="Sicheritz-Ponten T."/>
            <person name="Bork P."/>
            <person name="Wang J."/>
            <person name="Brunak S."/>
            <person name="Ehrlich S.D."/>
        </authorList>
    </citation>
    <scope>NUCLEOTIDE SEQUENCE [LARGE SCALE GENOMIC DNA]</scope>
</reference>
<sequence length="400" mass="44029">MKENKNWKKQIALFLISQNLSMFGSSVVGFSIVWYITVTTESGFWITLSTLATLIPQVLVSLWAGVFADRYNKKTIIMLADGFTALATLLAFVAFHYGFANLSFLIFIACLRSVGGGFQAPAVNALYPEIVPREHLLRINGINQMANNVLLLLSPAAGGAILGMFGMQWTFLVDLLTAVIAIAIMFRLKIVTRAADRSDSSVLKELREGVRYTWSQPLLRVMLVCYAVTFVLITPAAFLSPLMVVRSFGSEVWKLTANEMLWSLGALLGGAFVAWKGEFKNKITMIAVSLAVFGCTFALMGLSRVFWVYLIFDCICGMFVPVLIASETVLIQTNTEKGYMGRVFALLQFVSQGMMPIAILGFGPLSDLVRIESIMIGCGLLLICWSLYFKKAAGRALCSI</sequence>
<dbReference type="PANTHER" id="PTHR23513:SF6">
    <property type="entry name" value="MAJOR FACILITATOR SUPERFAMILY ASSOCIATED DOMAIN-CONTAINING PROTEIN"/>
    <property type="match status" value="1"/>
</dbReference>
<evidence type="ECO:0000256" key="7">
    <source>
        <dbReference type="SAM" id="Phobius"/>
    </source>
</evidence>
<dbReference type="HOGENOM" id="CLU_034180_16_0_9"/>
<feature type="transmembrane region" description="Helical" evidence="7">
    <location>
        <begin position="171"/>
        <end position="188"/>
    </location>
</feature>
<protein>
    <submittedName>
        <fullName evidence="9">Transporter major facilitator family</fullName>
    </submittedName>
</protein>
<dbReference type="SUPFAM" id="SSF103473">
    <property type="entry name" value="MFS general substrate transporter"/>
    <property type="match status" value="1"/>
</dbReference>
<evidence type="ECO:0000256" key="3">
    <source>
        <dbReference type="ARBA" id="ARBA00022475"/>
    </source>
</evidence>
<dbReference type="AlphaFoldDB" id="R6I9R6"/>
<feature type="transmembrane region" description="Helical" evidence="7">
    <location>
        <begin position="283"/>
        <end position="300"/>
    </location>
</feature>
<evidence type="ECO:0000256" key="4">
    <source>
        <dbReference type="ARBA" id="ARBA00022692"/>
    </source>
</evidence>
<dbReference type="RefSeq" id="WP_021718000.1">
    <property type="nucleotide sequence ID" value="NZ_AP019004.1"/>
</dbReference>
<dbReference type="PROSITE" id="PS50850">
    <property type="entry name" value="MFS"/>
    <property type="match status" value="1"/>
</dbReference>
<dbReference type="InterPro" id="IPR036259">
    <property type="entry name" value="MFS_trans_sf"/>
</dbReference>
<keyword evidence="6 7" id="KW-0472">Membrane</keyword>
<evidence type="ECO:0000256" key="6">
    <source>
        <dbReference type="ARBA" id="ARBA00023136"/>
    </source>
</evidence>
<keyword evidence="2" id="KW-0813">Transport</keyword>
<feature type="transmembrane region" description="Helical" evidence="7">
    <location>
        <begin position="306"/>
        <end position="331"/>
    </location>
</feature>
<evidence type="ECO:0000313" key="9">
    <source>
        <dbReference type="EMBL" id="CDB46025.1"/>
    </source>
</evidence>
<keyword evidence="3" id="KW-1003">Cell membrane</keyword>
<evidence type="ECO:0000256" key="1">
    <source>
        <dbReference type="ARBA" id="ARBA00004651"/>
    </source>
</evidence>
<accession>R6I9R6</accession>
<feature type="transmembrane region" description="Helical" evidence="7">
    <location>
        <begin position="76"/>
        <end position="98"/>
    </location>
</feature>